<sequence length="124" mass="13792">MTIKARFSPDTKDVVSTIDWLNRSGLAEVETWQQVYDIGVIEIQLRDTPQVLAYLSQVEDALSISRVTAEGVVFYLTDVPLWVGVPEEKQRVASDKADGFLFVPIGNVICINTFGSVYAHTVKT</sequence>
<proteinExistence type="predicted"/>
<dbReference type="KEGG" id="mpau:ZMTM_11760"/>
<dbReference type="EMBL" id="AP024110">
    <property type="protein sequence ID" value="BCM24917.1"/>
    <property type="molecule type" value="Genomic_DNA"/>
</dbReference>
<evidence type="ECO:0000313" key="2">
    <source>
        <dbReference type="Proteomes" id="UP000826722"/>
    </source>
</evidence>
<reference evidence="1" key="1">
    <citation type="journal article" date="2021" name="Arch. Microbiol.">
        <title>Methyloradius palustris gen. nov., sp. nov., a methanol-oxidizing bacterium isolated from snow.</title>
        <authorList>
            <person name="Miyadera T."/>
            <person name="Kojima H."/>
            <person name="Fukui M."/>
        </authorList>
    </citation>
    <scope>NUCLEOTIDE SEQUENCE</scope>
    <source>
        <strain evidence="1">Zm11</strain>
    </source>
</reference>
<organism evidence="1 2">
    <name type="scientific">Methyloradius palustris</name>
    <dbReference type="NCBI Taxonomy" id="2778876"/>
    <lineage>
        <taxon>Bacteria</taxon>
        <taxon>Pseudomonadati</taxon>
        <taxon>Pseudomonadota</taxon>
        <taxon>Betaproteobacteria</taxon>
        <taxon>Nitrosomonadales</taxon>
        <taxon>Methylophilaceae</taxon>
        <taxon>Methyloradius</taxon>
    </lineage>
</organism>
<keyword evidence="2" id="KW-1185">Reference proteome</keyword>
<dbReference type="Proteomes" id="UP000826722">
    <property type="component" value="Chromosome"/>
</dbReference>
<accession>A0A8D5FZC9</accession>
<dbReference type="AlphaFoldDB" id="A0A8D5FZC9"/>
<protein>
    <submittedName>
        <fullName evidence="1">Uncharacterized protein</fullName>
    </submittedName>
</protein>
<gene>
    <name evidence="1" type="ORF">ZMTM_11760</name>
</gene>
<evidence type="ECO:0000313" key="1">
    <source>
        <dbReference type="EMBL" id="BCM24917.1"/>
    </source>
</evidence>
<name>A0A8D5FZC9_9PROT</name>
<dbReference type="RefSeq" id="WP_221765401.1">
    <property type="nucleotide sequence ID" value="NZ_AP024110.1"/>
</dbReference>